<evidence type="ECO:0000256" key="1">
    <source>
        <dbReference type="SAM" id="Coils"/>
    </source>
</evidence>
<name>A0ABQ2K013_9SPHN</name>
<comment type="caution">
    <text evidence="2">The sequence shown here is derived from an EMBL/GenBank/DDBJ whole genome shotgun (WGS) entry which is preliminary data.</text>
</comment>
<organism evidence="2 3">
    <name type="scientific">Novosphingobium indicum</name>
    <dbReference type="NCBI Taxonomy" id="462949"/>
    <lineage>
        <taxon>Bacteria</taxon>
        <taxon>Pseudomonadati</taxon>
        <taxon>Pseudomonadota</taxon>
        <taxon>Alphaproteobacteria</taxon>
        <taxon>Sphingomonadales</taxon>
        <taxon>Sphingomonadaceae</taxon>
        <taxon>Novosphingobium</taxon>
    </lineage>
</organism>
<proteinExistence type="predicted"/>
<dbReference type="Proteomes" id="UP000605099">
    <property type="component" value="Unassembled WGS sequence"/>
</dbReference>
<reference evidence="3" key="1">
    <citation type="journal article" date="2019" name="Int. J. Syst. Evol. Microbiol.">
        <title>The Global Catalogue of Microorganisms (GCM) 10K type strain sequencing project: providing services to taxonomists for standard genome sequencing and annotation.</title>
        <authorList>
            <consortium name="The Broad Institute Genomics Platform"/>
            <consortium name="The Broad Institute Genome Sequencing Center for Infectious Disease"/>
            <person name="Wu L."/>
            <person name="Ma J."/>
        </authorList>
    </citation>
    <scope>NUCLEOTIDE SEQUENCE [LARGE SCALE GENOMIC DNA]</scope>
    <source>
        <strain evidence="3">CGMCC 1.6784</strain>
    </source>
</reference>
<gene>
    <name evidence="2" type="ORF">GCM10011349_46070</name>
</gene>
<dbReference type="EMBL" id="BMLK01000046">
    <property type="protein sequence ID" value="GGN62405.1"/>
    <property type="molecule type" value="Genomic_DNA"/>
</dbReference>
<dbReference type="PROSITE" id="PS51257">
    <property type="entry name" value="PROKAR_LIPOPROTEIN"/>
    <property type="match status" value="1"/>
</dbReference>
<evidence type="ECO:0000313" key="3">
    <source>
        <dbReference type="Proteomes" id="UP000605099"/>
    </source>
</evidence>
<evidence type="ECO:0000313" key="2">
    <source>
        <dbReference type="EMBL" id="GGN62405.1"/>
    </source>
</evidence>
<accession>A0ABQ2K013</accession>
<keyword evidence="3" id="KW-1185">Reference proteome</keyword>
<sequence>MNRRQATCAIGLGALALGGCTTHLQSGHPVTGSITDGAIYNLPELHYDVEVKRVLTSCPLPPDAQNSNPLGNITFDVKASAAPRTVAGEEIAISYAALADHFKISDFSMERYPNGILKSVNVTVDDRTADVASEAFKSIVSIGKIAIGLPPDVTTKDGAPPPQIAAYVACTDEARKALESLPGLRKTVRERDAAVKAATKAVADYVKEHSEEKPPADVVKETARLARVEREAQEALDAANKALAATQTKITLVSRFLFVPQQGISSQVDMLALADAETKPNALLTLHTRETLDDGTERWLRYPLGPRLTFDEVHGEQAEWVEPAKTNVEADKKLARDKAGFFWTIDGEARRDGVGTAIAKLAFADALVASGPLRANAVPSGMASATACGAEGSQRCGIIYRTQGPGRLRVCAAGADGALPDAVRCLGIATADARVLFTDERGVPQLGGLGSLGLTNRPFSNNILTAEFGEDGNLIKVGYKKPRAEAVAIGQSVNGGLDALSTLVAYERGWELRELGEEKALNDARAAAIASALPLQQPSEQTKIENATKLIEAERLRVEAQIELRKKQIELEALESTEEASGDGSE</sequence>
<feature type="coiled-coil region" evidence="1">
    <location>
        <begin position="550"/>
        <end position="577"/>
    </location>
</feature>
<keyword evidence="1" id="KW-0175">Coiled coil</keyword>
<protein>
    <submittedName>
        <fullName evidence="2">Uncharacterized protein</fullName>
    </submittedName>
</protein>
<feature type="coiled-coil region" evidence="1">
    <location>
        <begin position="218"/>
        <end position="249"/>
    </location>
</feature>